<name>R3TSM2_9ENTE</name>
<sequence>MKKIIVTGAALSAITFVAYSFLKYTPKYQHDYGKL</sequence>
<gene>
    <name evidence="1" type="ORF">UC7_02202</name>
</gene>
<keyword evidence="2" id="KW-1185">Reference proteome</keyword>
<reference evidence="1 2" key="1">
    <citation type="submission" date="2013-02" db="EMBL/GenBank/DDBJ databases">
        <title>The Genome Sequence of Enterococcus caccae BAA-1240.</title>
        <authorList>
            <consortium name="The Broad Institute Genome Sequencing Platform"/>
            <consortium name="The Broad Institute Genome Sequencing Center for Infectious Disease"/>
            <person name="Earl A.M."/>
            <person name="Gilmore M.S."/>
            <person name="Lebreton F."/>
            <person name="Walker B."/>
            <person name="Young S.K."/>
            <person name="Zeng Q."/>
            <person name="Gargeya S."/>
            <person name="Fitzgerald M."/>
            <person name="Haas B."/>
            <person name="Abouelleil A."/>
            <person name="Alvarado L."/>
            <person name="Arachchi H.M."/>
            <person name="Berlin A.M."/>
            <person name="Chapman S.B."/>
            <person name="Dewar J."/>
            <person name="Goldberg J."/>
            <person name="Griggs A."/>
            <person name="Gujja S."/>
            <person name="Hansen M."/>
            <person name="Howarth C."/>
            <person name="Imamovic A."/>
            <person name="Larimer J."/>
            <person name="McCowan C."/>
            <person name="Murphy C."/>
            <person name="Neiman D."/>
            <person name="Pearson M."/>
            <person name="Priest M."/>
            <person name="Roberts A."/>
            <person name="Saif S."/>
            <person name="Shea T."/>
            <person name="Sisk P."/>
            <person name="Sykes S."/>
            <person name="Wortman J."/>
            <person name="Nusbaum C."/>
            <person name="Birren B."/>
        </authorList>
    </citation>
    <scope>NUCLEOTIDE SEQUENCE [LARGE SCALE GENOMIC DNA]</scope>
    <source>
        <strain evidence="1 2">ATCC BAA-1240</strain>
    </source>
</reference>
<accession>R3TSM2</accession>
<dbReference type="EMBL" id="AJAU01000020">
    <property type="protein sequence ID" value="EOL44158.1"/>
    <property type="molecule type" value="Genomic_DNA"/>
</dbReference>
<protein>
    <submittedName>
        <fullName evidence="1">Uncharacterized protein</fullName>
    </submittedName>
</protein>
<evidence type="ECO:0000313" key="1">
    <source>
        <dbReference type="EMBL" id="EOL44158.1"/>
    </source>
</evidence>
<proteinExistence type="predicted"/>
<evidence type="ECO:0000313" key="2">
    <source>
        <dbReference type="Proteomes" id="UP000013840"/>
    </source>
</evidence>
<organism evidence="1 2">
    <name type="scientific">Enterococcus caccae ATCC BAA-1240</name>
    <dbReference type="NCBI Taxonomy" id="1158612"/>
    <lineage>
        <taxon>Bacteria</taxon>
        <taxon>Bacillati</taxon>
        <taxon>Bacillota</taxon>
        <taxon>Bacilli</taxon>
        <taxon>Lactobacillales</taxon>
        <taxon>Enterococcaceae</taxon>
        <taxon>Enterococcus</taxon>
    </lineage>
</organism>
<comment type="caution">
    <text evidence="1">The sequence shown here is derived from an EMBL/GenBank/DDBJ whole genome shotgun (WGS) entry which is preliminary data.</text>
</comment>
<dbReference type="Proteomes" id="UP000013840">
    <property type="component" value="Unassembled WGS sequence"/>
</dbReference>
<dbReference type="AlphaFoldDB" id="R3TSM2"/>